<comment type="subcellular location">
    <subcellularLocation>
        <location evidence="5">Cytoplasm</location>
    </subcellularLocation>
</comment>
<dbReference type="GO" id="GO:0005829">
    <property type="term" value="C:cytosol"/>
    <property type="evidence" value="ECO:0007669"/>
    <property type="project" value="TreeGrafter"/>
</dbReference>
<dbReference type="InterPro" id="IPR006641">
    <property type="entry name" value="YqgF/RNaseH-like_dom"/>
</dbReference>
<evidence type="ECO:0000256" key="5">
    <source>
        <dbReference type="HAMAP-Rule" id="MF_00651"/>
    </source>
</evidence>
<dbReference type="NCBIfam" id="TIGR00250">
    <property type="entry name" value="RNAse_H_YqgF"/>
    <property type="match status" value="1"/>
</dbReference>
<dbReference type="Pfam" id="PF03652">
    <property type="entry name" value="RuvX"/>
    <property type="match status" value="1"/>
</dbReference>
<dbReference type="InterPro" id="IPR012337">
    <property type="entry name" value="RNaseH-like_sf"/>
</dbReference>
<dbReference type="InterPro" id="IPR037027">
    <property type="entry name" value="YqgF/RNaseH-like_dom_sf"/>
</dbReference>
<dbReference type="SMART" id="SM00732">
    <property type="entry name" value="YqgFc"/>
    <property type="match status" value="1"/>
</dbReference>
<dbReference type="EC" id="3.1.-.-" evidence="5"/>
<dbReference type="InterPro" id="IPR005227">
    <property type="entry name" value="YqgF"/>
</dbReference>
<proteinExistence type="inferred from homology"/>
<dbReference type="AlphaFoldDB" id="A0A935PWS3"/>
<dbReference type="Proteomes" id="UP000697998">
    <property type="component" value="Unassembled WGS sequence"/>
</dbReference>
<dbReference type="EMBL" id="JADJMH010000001">
    <property type="protein sequence ID" value="MBK7673396.1"/>
    <property type="molecule type" value="Genomic_DNA"/>
</dbReference>
<organism evidence="8 9">
    <name type="scientific">Candidatus Accumulibacter proximus</name>
    <dbReference type="NCBI Taxonomy" id="2954385"/>
    <lineage>
        <taxon>Bacteria</taxon>
        <taxon>Pseudomonadati</taxon>
        <taxon>Pseudomonadota</taxon>
        <taxon>Betaproteobacteria</taxon>
        <taxon>Candidatus Accumulibacter</taxon>
    </lineage>
</organism>
<evidence type="ECO:0000313" key="8">
    <source>
        <dbReference type="EMBL" id="MBK7673396.1"/>
    </source>
</evidence>
<dbReference type="Gene3D" id="3.30.420.140">
    <property type="entry name" value="YqgF/RNase H-like domain"/>
    <property type="match status" value="1"/>
</dbReference>
<comment type="function">
    <text evidence="5">Could be a nuclease involved in processing of the 5'-end of pre-16S rRNA.</text>
</comment>
<name>A0A935PWS3_9PROT</name>
<keyword evidence="2 5" id="KW-0690">Ribosome biogenesis</keyword>
<dbReference type="CDD" id="cd16964">
    <property type="entry name" value="YqgF"/>
    <property type="match status" value="1"/>
</dbReference>
<evidence type="ECO:0000256" key="1">
    <source>
        <dbReference type="ARBA" id="ARBA00022490"/>
    </source>
</evidence>
<dbReference type="PANTHER" id="PTHR33317">
    <property type="entry name" value="POLYNUCLEOTIDYL TRANSFERASE, RIBONUCLEASE H-LIKE SUPERFAMILY PROTEIN"/>
    <property type="match status" value="1"/>
</dbReference>
<protein>
    <recommendedName>
        <fullName evidence="5">Putative pre-16S rRNA nuclease</fullName>
        <ecNumber evidence="5">3.1.-.-</ecNumber>
    </recommendedName>
</protein>
<keyword evidence="4 5" id="KW-0378">Hydrolase</keyword>
<evidence type="ECO:0000259" key="7">
    <source>
        <dbReference type="SMART" id="SM00732"/>
    </source>
</evidence>
<evidence type="ECO:0000313" key="9">
    <source>
        <dbReference type="Proteomes" id="UP000697998"/>
    </source>
</evidence>
<accession>A0A935PWS3</accession>
<comment type="similarity">
    <text evidence="5">Belongs to the YqgF HJR family.</text>
</comment>
<dbReference type="PANTHER" id="PTHR33317:SF4">
    <property type="entry name" value="POLYNUCLEOTIDYL TRANSFERASE, RIBONUCLEASE H-LIKE SUPERFAMILY PROTEIN"/>
    <property type="match status" value="1"/>
</dbReference>
<dbReference type="GO" id="GO:0016788">
    <property type="term" value="F:hydrolase activity, acting on ester bonds"/>
    <property type="evidence" value="ECO:0007669"/>
    <property type="project" value="UniProtKB-UniRule"/>
</dbReference>
<reference evidence="8 9" key="1">
    <citation type="submission" date="2020-10" db="EMBL/GenBank/DDBJ databases">
        <title>Connecting structure to function with the recovery of over 1000 high-quality activated sludge metagenome-assembled genomes encoding full-length rRNA genes using long-read sequencing.</title>
        <authorList>
            <person name="Singleton C.M."/>
            <person name="Petriglieri F."/>
            <person name="Kristensen J.M."/>
            <person name="Kirkegaard R.H."/>
            <person name="Michaelsen T.Y."/>
            <person name="Andersen M.H."/>
            <person name="Karst S.M."/>
            <person name="Dueholm M.S."/>
            <person name="Nielsen P.H."/>
            <person name="Albertsen M."/>
        </authorList>
    </citation>
    <scope>NUCLEOTIDE SEQUENCE [LARGE SCALE GENOMIC DNA]</scope>
    <source>
        <strain evidence="8">EsbW_18-Q3-R4-48_BATAC.285</strain>
    </source>
</reference>
<feature type="compositionally biased region" description="Basic and acidic residues" evidence="6">
    <location>
        <begin position="157"/>
        <end position="168"/>
    </location>
</feature>
<keyword evidence="3 5" id="KW-0540">Nuclease</keyword>
<gene>
    <name evidence="8" type="primary">ruvX</name>
    <name evidence="8" type="ORF">IPJ27_00740</name>
</gene>
<dbReference type="GO" id="GO:0000967">
    <property type="term" value="P:rRNA 5'-end processing"/>
    <property type="evidence" value="ECO:0007669"/>
    <property type="project" value="UniProtKB-UniRule"/>
</dbReference>
<sequence length="168" mass="18110">MPEPGSRPAGTVLAFDFGEKRIGVAVGELQLLQAHPLTTIHGEANAERFTAIAALIQEWHPASLVVGRPLSLDGTAHAMTARCTRFANQLRGRFGLSVDYAEERLSSAEAAERLLAAGHPPRSARQHLDAIAAQLILQSHFDGLAEQGHGHLSPGPEHPDDREDDSRH</sequence>
<comment type="caution">
    <text evidence="8">The sequence shown here is derived from an EMBL/GenBank/DDBJ whole genome shotgun (WGS) entry which is preliminary data.</text>
</comment>
<evidence type="ECO:0000256" key="6">
    <source>
        <dbReference type="SAM" id="MobiDB-lite"/>
    </source>
</evidence>
<evidence type="ECO:0000256" key="3">
    <source>
        <dbReference type="ARBA" id="ARBA00022722"/>
    </source>
</evidence>
<evidence type="ECO:0000256" key="4">
    <source>
        <dbReference type="ARBA" id="ARBA00022801"/>
    </source>
</evidence>
<dbReference type="HAMAP" id="MF_00651">
    <property type="entry name" value="Nuclease_YqgF"/>
    <property type="match status" value="1"/>
</dbReference>
<dbReference type="GO" id="GO:0004518">
    <property type="term" value="F:nuclease activity"/>
    <property type="evidence" value="ECO:0007669"/>
    <property type="project" value="UniProtKB-KW"/>
</dbReference>
<feature type="region of interest" description="Disordered" evidence="6">
    <location>
        <begin position="145"/>
        <end position="168"/>
    </location>
</feature>
<feature type="domain" description="YqgF/RNase H-like" evidence="7">
    <location>
        <begin position="10"/>
        <end position="110"/>
    </location>
</feature>
<dbReference type="SUPFAM" id="SSF53098">
    <property type="entry name" value="Ribonuclease H-like"/>
    <property type="match status" value="1"/>
</dbReference>
<evidence type="ECO:0000256" key="2">
    <source>
        <dbReference type="ARBA" id="ARBA00022517"/>
    </source>
</evidence>
<keyword evidence="1 5" id="KW-0963">Cytoplasm</keyword>